<reference evidence="3" key="1">
    <citation type="submission" date="2020-05" db="EMBL/GenBank/DDBJ databases">
        <authorList>
            <person name="Chiriac C."/>
            <person name="Salcher M."/>
            <person name="Ghai R."/>
            <person name="Kavagutti S V."/>
        </authorList>
    </citation>
    <scope>NUCLEOTIDE SEQUENCE</scope>
</reference>
<feature type="domain" description="Integration host factor-like helix-two turn-helix" evidence="2">
    <location>
        <begin position="59"/>
        <end position="108"/>
    </location>
</feature>
<evidence type="ECO:0000259" key="2">
    <source>
        <dbReference type="Pfam" id="PF22525"/>
    </source>
</evidence>
<dbReference type="EMBL" id="CAFBMX010000003">
    <property type="protein sequence ID" value="CAB4923709.1"/>
    <property type="molecule type" value="Genomic_DNA"/>
</dbReference>
<dbReference type="InterPro" id="IPR055201">
    <property type="entry name" value="IHF-like_H2TH"/>
</dbReference>
<gene>
    <name evidence="3" type="ORF">UFOPK3674_00710</name>
</gene>
<protein>
    <submittedName>
        <fullName evidence="3">Unannotated protein</fullName>
    </submittedName>
</protein>
<feature type="region of interest" description="Disordered" evidence="1">
    <location>
        <begin position="1"/>
        <end position="20"/>
    </location>
</feature>
<evidence type="ECO:0000256" key="1">
    <source>
        <dbReference type="SAM" id="MobiDB-lite"/>
    </source>
</evidence>
<dbReference type="InterPro" id="IPR047806">
    <property type="entry name" value="IHF_actinobact"/>
</dbReference>
<dbReference type="Gene3D" id="1.10.8.50">
    <property type="match status" value="1"/>
</dbReference>
<dbReference type="NCBIfam" id="NF041260">
    <property type="entry name" value="actino_IHF"/>
    <property type="match status" value="1"/>
</dbReference>
<dbReference type="AlphaFoldDB" id="A0A6J7HYZ8"/>
<accession>A0A6J7HYZ8</accession>
<organism evidence="3">
    <name type="scientific">freshwater metagenome</name>
    <dbReference type="NCBI Taxonomy" id="449393"/>
    <lineage>
        <taxon>unclassified sequences</taxon>
        <taxon>metagenomes</taxon>
        <taxon>ecological metagenomes</taxon>
    </lineage>
</organism>
<name>A0A6J7HYZ8_9ZZZZ</name>
<evidence type="ECO:0000313" key="3">
    <source>
        <dbReference type="EMBL" id="CAB4923709.1"/>
    </source>
</evidence>
<proteinExistence type="predicted"/>
<sequence length="117" mass="13277">MTFVADSDHSNAAAPERSRVQRMEALQRANQIRTERAQLKRDLRAGRTSIDRLLVDPPEFLETAKVFDMLLATPKYGRVKANKVLQQCRISPSKTVGGLSERQRTELVTLLRSRASR</sequence>
<dbReference type="Pfam" id="PF22525">
    <property type="entry name" value="H2TH_5"/>
    <property type="match status" value="1"/>
</dbReference>